<proteinExistence type="inferred from homology"/>
<sequence length="280" mass="30582">MLENLQHWLELARQEAKKGELPSYIPLLAQVDPQTIAIAIQHKSGDLVIAGDTTATFPLMSVIKPFLLLYLLEAYGFDKVFGITDRQPTSEPFNAIPEGKPKNPMINSGAIALSSLLTSSENLQNWLNQRSGANLSLDLEMLSSVRSVANRRNLAIADRLQSLGIIANSRQALAVYEEICCLRSNVADLSQIGTLFVDSRRSPYIPIVLEILTQCGMYEASAEFSKDIGLPSKSSVSGALFSISIDRAVIACYSPALDAIGNSVAGKFLIRQVKNWLEAR</sequence>
<evidence type="ECO:0000256" key="1">
    <source>
        <dbReference type="ARBA" id="ARBA00011076"/>
    </source>
</evidence>
<dbReference type="AlphaFoldDB" id="A0A2W4XZ54"/>
<comment type="catalytic activity">
    <reaction evidence="5">
        <text>L-glutamine + H2O = L-glutamate + NH4(+)</text>
        <dbReference type="Rhea" id="RHEA:15889"/>
        <dbReference type="ChEBI" id="CHEBI:15377"/>
        <dbReference type="ChEBI" id="CHEBI:28938"/>
        <dbReference type="ChEBI" id="CHEBI:29985"/>
        <dbReference type="ChEBI" id="CHEBI:58359"/>
        <dbReference type="EC" id="3.5.1.2"/>
    </reaction>
</comment>
<evidence type="ECO:0000256" key="2">
    <source>
        <dbReference type="ARBA" id="ARBA00011881"/>
    </source>
</evidence>
<dbReference type="EMBL" id="QBML01000014">
    <property type="protein sequence ID" value="PZO40521.1"/>
    <property type="molecule type" value="Genomic_DNA"/>
</dbReference>
<evidence type="ECO:0000313" key="7">
    <source>
        <dbReference type="Proteomes" id="UP000249467"/>
    </source>
</evidence>
<dbReference type="GO" id="GO:0006543">
    <property type="term" value="P:L-glutamine catabolic process"/>
    <property type="evidence" value="ECO:0007669"/>
    <property type="project" value="TreeGrafter"/>
</dbReference>
<reference evidence="6 7" key="1">
    <citation type="submission" date="2018-04" db="EMBL/GenBank/DDBJ databases">
        <authorList>
            <person name="Go L.Y."/>
            <person name="Mitchell J.A."/>
        </authorList>
    </citation>
    <scope>NUCLEOTIDE SEQUENCE [LARGE SCALE GENOMIC DNA]</scope>
    <source>
        <strain evidence="6">ULC066bin1</strain>
    </source>
</reference>
<dbReference type="Gene3D" id="3.40.710.10">
    <property type="entry name" value="DD-peptidase/beta-lactamase superfamily"/>
    <property type="match status" value="1"/>
</dbReference>
<comment type="subunit">
    <text evidence="2">Homotetramer.</text>
</comment>
<protein>
    <recommendedName>
        <fullName evidence="3">glutaminase</fullName>
        <ecNumber evidence="3">3.5.1.2</ecNumber>
    </recommendedName>
</protein>
<accession>A0A2W4XZ54</accession>
<dbReference type="Proteomes" id="UP000249467">
    <property type="component" value="Unassembled WGS sequence"/>
</dbReference>
<evidence type="ECO:0000256" key="3">
    <source>
        <dbReference type="ARBA" id="ARBA00012918"/>
    </source>
</evidence>
<dbReference type="InterPro" id="IPR012338">
    <property type="entry name" value="Beta-lactam/transpept-like"/>
</dbReference>
<dbReference type="InterPro" id="IPR015868">
    <property type="entry name" value="Glutaminase"/>
</dbReference>
<dbReference type="EC" id="3.5.1.2" evidence="3"/>
<keyword evidence="4" id="KW-0378">Hydrolase</keyword>
<comment type="caution">
    <text evidence="6">The sequence shown here is derived from an EMBL/GenBank/DDBJ whole genome shotgun (WGS) entry which is preliminary data.</text>
</comment>
<organism evidence="6 7">
    <name type="scientific">Pseudanabaena frigida</name>
    <dbReference type="NCBI Taxonomy" id="945775"/>
    <lineage>
        <taxon>Bacteria</taxon>
        <taxon>Bacillati</taxon>
        <taxon>Cyanobacteriota</taxon>
        <taxon>Cyanophyceae</taxon>
        <taxon>Pseudanabaenales</taxon>
        <taxon>Pseudanabaenaceae</taxon>
        <taxon>Pseudanabaena</taxon>
    </lineage>
</organism>
<evidence type="ECO:0000313" key="6">
    <source>
        <dbReference type="EMBL" id="PZO40521.1"/>
    </source>
</evidence>
<evidence type="ECO:0000256" key="4">
    <source>
        <dbReference type="ARBA" id="ARBA00022801"/>
    </source>
</evidence>
<dbReference type="PANTHER" id="PTHR12544">
    <property type="entry name" value="GLUTAMINASE"/>
    <property type="match status" value="1"/>
</dbReference>
<dbReference type="GO" id="GO:0004359">
    <property type="term" value="F:glutaminase activity"/>
    <property type="evidence" value="ECO:0007669"/>
    <property type="project" value="UniProtKB-EC"/>
</dbReference>
<gene>
    <name evidence="6" type="ORF">DCF19_11500</name>
</gene>
<name>A0A2W4XZ54_9CYAN</name>
<dbReference type="Pfam" id="PF04960">
    <property type="entry name" value="Glutaminase"/>
    <property type="match status" value="1"/>
</dbReference>
<dbReference type="PANTHER" id="PTHR12544:SF29">
    <property type="entry name" value="GLUTAMINASE"/>
    <property type="match status" value="1"/>
</dbReference>
<comment type="similarity">
    <text evidence="1">Belongs to the glutaminase family.</text>
</comment>
<reference evidence="6 7" key="2">
    <citation type="submission" date="2018-06" db="EMBL/GenBank/DDBJ databases">
        <title>Metagenomic assembly of (sub)arctic Cyanobacteria and their associated microbiome from non-axenic cultures.</title>
        <authorList>
            <person name="Baurain D."/>
        </authorList>
    </citation>
    <scope>NUCLEOTIDE SEQUENCE [LARGE SCALE GENOMIC DNA]</scope>
    <source>
        <strain evidence="6">ULC066bin1</strain>
    </source>
</reference>
<dbReference type="SUPFAM" id="SSF56601">
    <property type="entry name" value="beta-lactamase/transpeptidase-like"/>
    <property type="match status" value="1"/>
</dbReference>
<evidence type="ECO:0000256" key="5">
    <source>
        <dbReference type="ARBA" id="ARBA00049534"/>
    </source>
</evidence>
<dbReference type="GO" id="GO:0006537">
    <property type="term" value="P:glutamate biosynthetic process"/>
    <property type="evidence" value="ECO:0007669"/>
    <property type="project" value="TreeGrafter"/>
</dbReference>